<gene>
    <name evidence="5" type="ORF">CGC50_12630</name>
</gene>
<feature type="domain" description="Type I restriction modification DNA specificity" evidence="4">
    <location>
        <begin position="318"/>
        <end position="482"/>
    </location>
</feature>
<dbReference type="REBASE" id="218452">
    <property type="entry name" value="S.CgiH1496ORF12640P"/>
</dbReference>
<proteinExistence type="inferred from homology"/>
<organism evidence="5 6">
    <name type="scientific">Capnocytophaga gingivalis</name>
    <dbReference type="NCBI Taxonomy" id="1017"/>
    <lineage>
        <taxon>Bacteria</taxon>
        <taxon>Pseudomonadati</taxon>
        <taxon>Bacteroidota</taxon>
        <taxon>Flavobacteriia</taxon>
        <taxon>Flavobacteriales</taxon>
        <taxon>Flavobacteriaceae</taxon>
        <taxon>Capnocytophaga</taxon>
    </lineage>
</organism>
<dbReference type="EMBL" id="CP022386">
    <property type="protein sequence ID" value="ATA87901.1"/>
    <property type="molecule type" value="Genomic_DNA"/>
</dbReference>
<reference evidence="6" key="1">
    <citation type="submission" date="2017-06" db="EMBL/GenBank/DDBJ databases">
        <title>Capnocytophaga spp. assemblies.</title>
        <authorList>
            <person name="Gulvik C.A."/>
        </authorList>
    </citation>
    <scope>NUCLEOTIDE SEQUENCE [LARGE SCALE GENOMIC DNA]</scope>
    <source>
        <strain evidence="6">H1496</strain>
    </source>
</reference>
<dbReference type="InterPro" id="IPR052021">
    <property type="entry name" value="Type-I_RS_S_subunit"/>
</dbReference>
<accession>A0A250FSC1</accession>
<name>A0A250FSC1_9FLAO</name>
<dbReference type="SUPFAM" id="SSF116734">
    <property type="entry name" value="DNA methylase specificity domain"/>
    <property type="match status" value="2"/>
</dbReference>
<dbReference type="Pfam" id="PF01420">
    <property type="entry name" value="Methylase_S"/>
    <property type="match status" value="2"/>
</dbReference>
<protein>
    <recommendedName>
        <fullName evidence="4">Type I restriction modification DNA specificity domain-containing protein</fullName>
    </recommendedName>
</protein>
<dbReference type="RefSeq" id="WP_095911089.1">
    <property type="nucleotide sequence ID" value="NZ_CP022386.1"/>
</dbReference>
<feature type="domain" description="Type I restriction modification DNA specificity" evidence="4">
    <location>
        <begin position="72"/>
        <end position="210"/>
    </location>
</feature>
<evidence type="ECO:0000259" key="4">
    <source>
        <dbReference type="Pfam" id="PF01420"/>
    </source>
</evidence>
<dbReference type="PANTHER" id="PTHR30408:SF12">
    <property type="entry name" value="TYPE I RESTRICTION ENZYME MJAVIII SPECIFICITY SUBUNIT"/>
    <property type="match status" value="1"/>
</dbReference>
<comment type="similarity">
    <text evidence="1">Belongs to the type-I restriction system S methylase family.</text>
</comment>
<dbReference type="GeneID" id="84809382"/>
<evidence type="ECO:0000256" key="2">
    <source>
        <dbReference type="ARBA" id="ARBA00022747"/>
    </source>
</evidence>
<sequence>MFKLSENIDPNKVFIVNRSELEGRIDPHFHKKEYNIIKEKLSLIPTSSIRNESVKIFSGITPLSGGDAYTDKDNGIPFVRSGDFSEDNIIDFNNLNFIKPEIHNKLMKGSKILRNDLLIAIVGATIGKVGVYNYDFEANINQAICGVRFKENINPHFIHVFFLTDLGQKILDRIKRPVARANINLEEVGSISIPLLDIITQKKIVSYFYNKIIQKQQKEAEAQRLLDSIDDYLLGELGITLPKEEELLPQNTDKNNSYNLDNDNPLVKKGRLFLTNLSEVTGKRIDPDYNSKYFYCLFQSLNNSIYPFERIKKYLKAIKTGTTPNQKLNAFTTEKGIPFLRNTNLKKYEINIENTKYIRTKYKDFLTFSYKEEVIMCIAGTIGISSVNIYDIPISINQNVSSLRFSEEINPFFISYWFNTNIFLSLAKRASSLATILYLNNDNLKSLPIPIPPLQKQNEIATHISQIRNKANTLKQEGKEILEQAKQEVEQMILGN</sequence>
<dbReference type="OrthoDB" id="9814572at2"/>
<dbReference type="AlphaFoldDB" id="A0A250FSC1"/>
<dbReference type="Gene3D" id="3.90.220.20">
    <property type="entry name" value="DNA methylase specificity domains"/>
    <property type="match status" value="2"/>
</dbReference>
<dbReference type="PANTHER" id="PTHR30408">
    <property type="entry name" value="TYPE-1 RESTRICTION ENZYME ECOKI SPECIFICITY PROTEIN"/>
    <property type="match status" value="1"/>
</dbReference>
<evidence type="ECO:0000313" key="5">
    <source>
        <dbReference type="EMBL" id="ATA87901.1"/>
    </source>
</evidence>
<keyword evidence="2" id="KW-0680">Restriction system</keyword>
<dbReference type="InterPro" id="IPR044946">
    <property type="entry name" value="Restrct_endonuc_typeI_TRD_sf"/>
</dbReference>
<dbReference type="GO" id="GO:0003677">
    <property type="term" value="F:DNA binding"/>
    <property type="evidence" value="ECO:0007669"/>
    <property type="project" value="UniProtKB-KW"/>
</dbReference>
<dbReference type="KEGG" id="cgh:CGC50_12630"/>
<keyword evidence="3" id="KW-0238">DNA-binding</keyword>
<evidence type="ECO:0000256" key="3">
    <source>
        <dbReference type="ARBA" id="ARBA00023125"/>
    </source>
</evidence>
<dbReference type="Proteomes" id="UP000217250">
    <property type="component" value="Chromosome"/>
</dbReference>
<evidence type="ECO:0000256" key="1">
    <source>
        <dbReference type="ARBA" id="ARBA00010923"/>
    </source>
</evidence>
<evidence type="ECO:0000313" key="6">
    <source>
        <dbReference type="Proteomes" id="UP000217250"/>
    </source>
</evidence>
<dbReference type="InterPro" id="IPR000055">
    <property type="entry name" value="Restrct_endonuc_typeI_TRD"/>
</dbReference>
<dbReference type="GO" id="GO:0009307">
    <property type="term" value="P:DNA restriction-modification system"/>
    <property type="evidence" value="ECO:0007669"/>
    <property type="project" value="UniProtKB-KW"/>
</dbReference>